<dbReference type="Proteomes" id="UP000182448">
    <property type="component" value="Unassembled WGS sequence"/>
</dbReference>
<organism evidence="1 4">
    <name type="scientific">Weissella hellenica</name>
    <dbReference type="NCBI Taxonomy" id="46256"/>
    <lineage>
        <taxon>Bacteria</taxon>
        <taxon>Bacillati</taxon>
        <taxon>Bacillota</taxon>
        <taxon>Bacilli</taxon>
        <taxon>Lactobacillales</taxon>
        <taxon>Lactobacillaceae</taxon>
        <taxon>Weissella</taxon>
    </lineage>
</organism>
<evidence type="ECO:0000313" key="4">
    <source>
        <dbReference type="Proteomes" id="UP000585749"/>
    </source>
</evidence>
<reference evidence="2 3" key="1">
    <citation type="submission" date="2016-08" db="EMBL/GenBank/DDBJ databases">
        <authorList>
            <person name="Varghese N."/>
            <person name="Submissions Spin"/>
        </authorList>
    </citation>
    <scope>NUCLEOTIDE SEQUENCE [LARGE SCALE GENOMIC DNA]</scope>
    <source>
        <strain evidence="2 3">R-53116</strain>
    </source>
</reference>
<accession>A0A4Y4G8E9</accession>
<evidence type="ECO:0000313" key="1">
    <source>
        <dbReference type="EMBL" id="NKY67341.1"/>
    </source>
</evidence>
<evidence type="ECO:0000313" key="2">
    <source>
        <dbReference type="EMBL" id="SCC03746.1"/>
    </source>
</evidence>
<dbReference type="Proteomes" id="UP000585749">
    <property type="component" value="Unassembled WGS sequence"/>
</dbReference>
<dbReference type="RefSeq" id="WP_168388714.1">
    <property type="nucleotide sequence ID" value="NZ_BJEG01000011.1"/>
</dbReference>
<keyword evidence="3" id="KW-1185">Reference proteome</keyword>
<comment type="caution">
    <text evidence="1">The sequence shown here is derived from an EMBL/GenBank/DDBJ whole genome shotgun (WGS) entry which is preliminary data.</text>
</comment>
<gene>
    <name evidence="2" type="ORF">GA0061075_1128</name>
    <name evidence="1" type="ORF">HF960_06635</name>
</gene>
<evidence type="ECO:0000313" key="3">
    <source>
        <dbReference type="Proteomes" id="UP000182448"/>
    </source>
</evidence>
<dbReference type="EMBL" id="FMAW01000012">
    <property type="protein sequence ID" value="SCC03746.1"/>
    <property type="molecule type" value="Genomic_DNA"/>
</dbReference>
<dbReference type="EMBL" id="JAAXPM010000010">
    <property type="protein sequence ID" value="NKY67341.1"/>
    <property type="molecule type" value="Genomic_DNA"/>
</dbReference>
<dbReference type="AlphaFoldDB" id="A0A4Y4G8E9"/>
<reference evidence="1 4" key="2">
    <citation type="submission" date="2020-04" db="EMBL/GenBank/DDBJ databases">
        <title>MicrobeNet Type strains.</title>
        <authorList>
            <person name="Nicholson A.C."/>
        </authorList>
    </citation>
    <scope>NUCLEOTIDE SEQUENCE [LARGE SCALE GENOMIC DNA]</scope>
    <source>
        <strain evidence="1 4">CCUG 33494</strain>
    </source>
</reference>
<dbReference type="GeneID" id="72424474"/>
<proteinExistence type="predicted"/>
<name>A0A4Y4G8E9_WEIHE</name>
<protein>
    <submittedName>
        <fullName evidence="1">Uncharacterized protein</fullName>
    </submittedName>
</protein>
<sequence>MLLLLMIILAIWVWWRIRLRRTRILVARNLNAANQNFKSNANIFDGEFEEVKDKH</sequence>